<dbReference type="EMBL" id="JAMFLX010000008">
    <property type="protein sequence ID" value="MCL6269851.1"/>
    <property type="molecule type" value="Genomic_DNA"/>
</dbReference>
<dbReference type="InterPro" id="IPR036249">
    <property type="entry name" value="Thioredoxin-like_sf"/>
</dbReference>
<dbReference type="SUPFAM" id="SSF52833">
    <property type="entry name" value="Thioredoxin-like"/>
    <property type="match status" value="1"/>
</dbReference>
<name>A0ABT0PF65_9GAMM</name>
<reference evidence="1 2" key="1">
    <citation type="submission" date="2022-05" db="EMBL/GenBank/DDBJ databases">
        <authorList>
            <person name="Park J.-S."/>
        </authorList>
    </citation>
    <scope>NUCLEOTIDE SEQUENCE [LARGE SCALE GENOMIC DNA]</scope>
    <source>
        <strain evidence="1 2">2012CJ34-2</strain>
    </source>
</reference>
<gene>
    <name evidence="1" type="ORF">M3P05_07840</name>
</gene>
<proteinExistence type="predicted"/>
<comment type="caution">
    <text evidence="1">The sequence shown here is derived from an EMBL/GenBank/DDBJ whole genome shotgun (WGS) entry which is preliminary data.</text>
</comment>
<dbReference type="InterPro" id="IPR008554">
    <property type="entry name" value="Glutaredoxin-like"/>
</dbReference>
<sequence>MQLFLMTTAGCHLCEQALEILNALQEQADFQLDLIDIATDDQLIDRYGIRIPVVVDGCSKKELGWPFTAQQLVDCFHFNCNRVEHA</sequence>
<dbReference type="RefSeq" id="WP_249698951.1">
    <property type="nucleotide sequence ID" value="NZ_JAMFLX010000008.1"/>
</dbReference>
<dbReference type="Proteomes" id="UP001203338">
    <property type="component" value="Unassembled WGS sequence"/>
</dbReference>
<dbReference type="Pfam" id="PF05768">
    <property type="entry name" value="Glrx-like"/>
    <property type="match status" value="1"/>
</dbReference>
<evidence type="ECO:0000313" key="2">
    <source>
        <dbReference type="Proteomes" id="UP001203338"/>
    </source>
</evidence>
<protein>
    <submittedName>
        <fullName evidence="1">Glutaredoxin family protein</fullName>
    </submittedName>
</protein>
<accession>A0ABT0PF65</accession>
<keyword evidence="2" id="KW-1185">Reference proteome</keyword>
<organism evidence="1 2">
    <name type="scientific">Parendozoicomonas callyspongiae</name>
    <dbReference type="NCBI Taxonomy" id="2942213"/>
    <lineage>
        <taxon>Bacteria</taxon>
        <taxon>Pseudomonadati</taxon>
        <taxon>Pseudomonadota</taxon>
        <taxon>Gammaproteobacteria</taxon>
        <taxon>Oceanospirillales</taxon>
        <taxon>Endozoicomonadaceae</taxon>
        <taxon>Parendozoicomonas</taxon>
    </lineage>
</organism>
<dbReference type="Gene3D" id="3.40.30.10">
    <property type="entry name" value="Glutaredoxin"/>
    <property type="match status" value="1"/>
</dbReference>
<evidence type="ECO:0000313" key="1">
    <source>
        <dbReference type="EMBL" id="MCL6269851.1"/>
    </source>
</evidence>